<protein>
    <submittedName>
        <fullName evidence="1">Uncharacterized protein</fullName>
    </submittedName>
</protein>
<comment type="caution">
    <text evidence="1">The sequence shown here is derived from an EMBL/GenBank/DDBJ whole genome shotgun (WGS) entry which is preliminary data.</text>
</comment>
<gene>
    <name evidence="1" type="ORF">ACHAXA_003139</name>
</gene>
<dbReference type="Proteomes" id="UP001530377">
    <property type="component" value="Unassembled WGS sequence"/>
</dbReference>
<evidence type="ECO:0000313" key="1">
    <source>
        <dbReference type="EMBL" id="KAL3827405.1"/>
    </source>
</evidence>
<name>A0ABD3SS11_9STRA</name>
<organism evidence="1 2">
    <name type="scientific">Cyclostephanos tholiformis</name>
    <dbReference type="NCBI Taxonomy" id="382380"/>
    <lineage>
        <taxon>Eukaryota</taxon>
        <taxon>Sar</taxon>
        <taxon>Stramenopiles</taxon>
        <taxon>Ochrophyta</taxon>
        <taxon>Bacillariophyta</taxon>
        <taxon>Coscinodiscophyceae</taxon>
        <taxon>Thalassiosirophycidae</taxon>
        <taxon>Stephanodiscales</taxon>
        <taxon>Stephanodiscaceae</taxon>
        <taxon>Cyclostephanos</taxon>
    </lineage>
</organism>
<sequence length="323" mass="33902">RSSEKSTAKKEASSSSSASSIPAASVLVDIKATTAIASLESSQTLTVAKIALSIPDLALKPDACYDLSSSDLVIGSSTIKLRAFDAPGPANAAWLSDLCVDSRLSSLTIYIGPLTNVPHLISRCSMTTGGGGGGATDNLSLFIDFRLRSYGAYEMRNPISGEYPGPDTLGRKSFKYLGARRDYETKFGTADVSNFLSDVRSSLTGAVDNPGLGNPALSELETLTRGPLALDVTMPLSADNVNTIISARERAVDISLGWALDTAHRHKPGAPVNGQYVYNSKYKINAYLALLNVYVKLFGQKDGKKLAAADSGPIDEANVGGGS</sequence>
<evidence type="ECO:0000313" key="2">
    <source>
        <dbReference type="Proteomes" id="UP001530377"/>
    </source>
</evidence>
<dbReference type="EMBL" id="JALLPB020000004">
    <property type="protein sequence ID" value="KAL3827405.1"/>
    <property type="molecule type" value="Genomic_DNA"/>
</dbReference>
<accession>A0ABD3SS11</accession>
<proteinExistence type="predicted"/>
<feature type="non-terminal residue" evidence="1">
    <location>
        <position position="1"/>
    </location>
</feature>
<reference evidence="1 2" key="1">
    <citation type="submission" date="2024-10" db="EMBL/GenBank/DDBJ databases">
        <title>Updated reference genomes for cyclostephanoid diatoms.</title>
        <authorList>
            <person name="Roberts W.R."/>
            <person name="Alverson A.J."/>
        </authorList>
    </citation>
    <scope>NUCLEOTIDE SEQUENCE [LARGE SCALE GENOMIC DNA]</scope>
    <source>
        <strain evidence="1 2">AJA228-03</strain>
    </source>
</reference>
<keyword evidence="2" id="KW-1185">Reference proteome</keyword>
<dbReference type="AlphaFoldDB" id="A0ABD3SS11"/>